<accession>A0A211ZQQ7</accession>
<comment type="caution">
    <text evidence="2">The sequence shown here is derived from an EMBL/GenBank/DDBJ whole genome shotgun (WGS) entry which is preliminary data.</text>
</comment>
<dbReference type="EMBL" id="NHON01000013">
    <property type="protein sequence ID" value="OWJ67427.1"/>
    <property type="molecule type" value="Genomic_DNA"/>
</dbReference>
<organism evidence="2 3">
    <name type="scientific">Inquilinus limosus</name>
    <dbReference type="NCBI Taxonomy" id="171674"/>
    <lineage>
        <taxon>Bacteria</taxon>
        <taxon>Pseudomonadati</taxon>
        <taxon>Pseudomonadota</taxon>
        <taxon>Alphaproteobacteria</taxon>
        <taxon>Rhodospirillales</taxon>
        <taxon>Rhodospirillaceae</taxon>
        <taxon>Inquilinus</taxon>
    </lineage>
</organism>
<dbReference type="RefSeq" id="WP_088150769.1">
    <property type="nucleotide sequence ID" value="NZ_NHON01000013.1"/>
</dbReference>
<dbReference type="AlphaFoldDB" id="A0A211ZQQ7"/>
<name>A0A211ZQQ7_9PROT</name>
<dbReference type="Proteomes" id="UP000196655">
    <property type="component" value="Unassembled WGS sequence"/>
</dbReference>
<evidence type="ECO:0000313" key="2">
    <source>
        <dbReference type="EMBL" id="OWJ67427.1"/>
    </source>
</evidence>
<feature type="coiled-coil region" evidence="1">
    <location>
        <begin position="117"/>
        <end position="144"/>
    </location>
</feature>
<gene>
    <name evidence="2" type="ORF">BWR60_09480</name>
</gene>
<evidence type="ECO:0000313" key="3">
    <source>
        <dbReference type="Proteomes" id="UP000196655"/>
    </source>
</evidence>
<evidence type="ECO:0000256" key="1">
    <source>
        <dbReference type="SAM" id="Coils"/>
    </source>
</evidence>
<protein>
    <submittedName>
        <fullName evidence="2">Uncharacterized protein</fullName>
    </submittedName>
</protein>
<keyword evidence="3" id="KW-1185">Reference proteome</keyword>
<keyword evidence="1" id="KW-0175">Coiled coil</keyword>
<reference evidence="3" key="1">
    <citation type="submission" date="2017-05" db="EMBL/GenBank/DDBJ databases">
        <authorList>
            <person name="Macchi M."/>
            <person name="Festa S."/>
            <person name="Coppotelli B.M."/>
            <person name="Morelli I.S."/>
        </authorList>
    </citation>
    <scope>NUCLEOTIDE SEQUENCE [LARGE SCALE GENOMIC DNA]</scope>
    <source>
        <strain evidence="3">I</strain>
    </source>
</reference>
<proteinExistence type="predicted"/>
<sequence length="219" mass="23910">MPRDVIPAELSASASDPFFAVHAKFKAADDAYLAAETRLSEAEDAAKAKYGEHALLPKARIGAITETREPVFVFTEEGIKKHIAREIQHFRCVAHGSGDDARVATAPGEMTPLSEIIERLNAKRERLRAEMAADEQRIHAIREEFGMYALEAAQSEAGDAINAATDELHACRPTTPAGVALKLRTLADNFMWVHDLSDDYEGGAFKAVLSDIEHLQANA</sequence>